<dbReference type="CDD" id="cd22152">
    <property type="entry name" value="F-box_AtAFR-like"/>
    <property type="match status" value="1"/>
</dbReference>
<dbReference type="AlphaFoldDB" id="A0A078J0S6"/>
<dbReference type="EMBL" id="LK033706">
    <property type="protein sequence ID" value="CDY58857.1"/>
    <property type="molecule type" value="Genomic_DNA"/>
</dbReference>
<dbReference type="PANTHER" id="PTHR24414">
    <property type="entry name" value="F-BOX/KELCH-REPEAT PROTEIN SKIP4"/>
    <property type="match status" value="1"/>
</dbReference>
<dbReference type="PANTHER" id="PTHR24414:SF153">
    <property type="entry name" value="GENOME ASSEMBLY, CHROMOSOME: A05"/>
    <property type="match status" value="1"/>
</dbReference>
<dbReference type="InterPro" id="IPR050354">
    <property type="entry name" value="F-box/kelch-repeat_ARATH"/>
</dbReference>
<dbReference type="InterPro" id="IPR057499">
    <property type="entry name" value="Kelch_FKB95"/>
</dbReference>
<feature type="domain" description="F-box" evidence="1">
    <location>
        <begin position="32"/>
        <end position="73"/>
    </location>
</feature>
<dbReference type="Gene3D" id="2.120.10.80">
    <property type="entry name" value="Kelch-type beta propeller"/>
    <property type="match status" value="1"/>
</dbReference>
<name>A0A078J0S6_BRANA</name>
<evidence type="ECO:0000259" key="1">
    <source>
        <dbReference type="Pfam" id="PF00646"/>
    </source>
</evidence>
<keyword evidence="5" id="KW-1185">Reference proteome</keyword>
<dbReference type="Gramene" id="CDY58857">
    <property type="protein sequence ID" value="CDY58857"/>
    <property type="gene ID" value="GSBRNA2T00025254001"/>
</dbReference>
<evidence type="ECO:0000313" key="4">
    <source>
        <dbReference type="EMBL" id="CDY58857.1"/>
    </source>
</evidence>
<dbReference type="EMBL" id="HG994369">
    <property type="protein sequence ID" value="CAF1932536.1"/>
    <property type="molecule type" value="Genomic_DNA"/>
</dbReference>
<organism evidence="4 5">
    <name type="scientific">Brassica napus</name>
    <name type="common">Rape</name>
    <dbReference type="NCBI Taxonomy" id="3708"/>
    <lineage>
        <taxon>Eukaryota</taxon>
        <taxon>Viridiplantae</taxon>
        <taxon>Streptophyta</taxon>
        <taxon>Embryophyta</taxon>
        <taxon>Tracheophyta</taxon>
        <taxon>Spermatophyta</taxon>
        <taxon>Magnoliopsida</taxon>
        <taxon>eudicotyledons</taxon>
        <taxon>Gunneridae</taxon>
        <taxon>Pentapetalae</taxon>
        <taxon>rosids</taxon>
        <taxon>malvids</taxon>
        <taxon>Brassicales</taxon>
        <taxon>Brassicaceae</taxon>
        <taxon>Brassiceae</taxon>
        <taxon>Brassica</taxon>
    </lineage>
</organism>
<protein>
    <submittedName>
        <fullName evidence="3">(rape) hypothetical protein</fullName>
    </submittedName>
    <submittedName>
        <fullName evidence="4">BnaCnng33840D protein</fullName>
    </submittedName>
</protein>
<gene>
    <name evidence="4" type="primary">BnaCnng33840D</name>
    <name evidence="3" type="ORF">DARMORV10_C05P45250.1</name>
    <name evidence="4" type="ORF">GSBRNA2T00025254001</name>
</gene>
<proteinExistence type="predicted"/>
<dbReference type="InterPro" id="IPR015915">
    <property type="entry name" value="Kelch-typ_b-propeller"/>
</dbReference>
<evidence type="ECO:0000313" key="5">
    <source>
        <dbReference type="Proteomes" id="UP000028999"/>
    </source>
</evidence>
<dbReference type="SUPFAM" id="SSF117281">
    <property type="entry name" value="Kelch motif"/>
    <property type="match status" value="1"/>
</dbReference>
<sequence>MIIVFSFYVDTLTMSVTAASNSKKSGAPSLSFSSLLDEVVLKCLFRVPRCYDLNLSLVSKTLRSFVRSPELYRLRSQLKSVYLSYDLYQRGLGRSLSYWITFRPGEKTTDYQLADVLPRPSLGSAVSVGSEIYFIGGRSVPSTELCILDTRSGHLRTAPSMKVCRSDVKVAGGLVDRKIYVIGGSKEDSHVEEFDPETQTWGFAGEEKLKCESWFSATLEEKVYMVNWDGRVSTYSPREGVNNEATEILSVGDNVKFLCVVENVLYACFKWGGLMWFNTKLKVWRRVVDRDGKDGKLELYSFAAVKMVEYEGTIAFFWPLRNIDPHKKDLTCKLIALDRVGEEINGRIEWSGIVATLPHNIRLKDCLVVSG</sequence>
<evidence type="ECO:0000259" key="2">
    <source>
        <dbReference type="Pfam" id="PF25210"/>
    </source>
</evidence>
<reference evidence="4 5" key="1">
    <citation type="journal article" date="2014" name="Science">
        <title>Plant genetics. Early allopolyploid evolution in the post-Neolithic Brassica napus oilseed genome.</title>
        <authorList>
            <person name="Chalhoub B."/>
            <person name="Denoeud F."/>
            <person name="Liu S."/>
            <person name="Parkin I.A."/>
            <person name="Tang H."/>
            <person name="Wang X."/>
            <person name="Chiquet J."/>
            <person name="Belcram H."/>
            <person name="Tong C."/>
            <person name="Samans B."/>
            <person name="Correa M."/>
            <person name="Da Silva C."/>
            <person name="Just J."/>
            <person name="Falentin C."/>
            <person name="Koh C.S."/>
            <person name="Le Clainche I."/>
            <person name="Bernard M."/>
            <person name="Bento P."/>
            <person name="Noel B."/>
            <person name="Labadie K."/>
            <person name="Alberti A."/>
            <person name="Charles M."/>
            <person name="Arnaud D."/>
            <person name="Guo H."/>
            <person name="Daviaud C."/>
            <person name="Alamery S."/>
            <person name="Jabbari K."/>
            <person name="Zhao M."/>
            <person name="Edger P.P."/>
            <person name="Chelaifa H."/>
            <person name="Tack D."/>
            <person name="Lassalle G."/>
            <person name="Mestiri I."/>
            <person name="Schnel N."/>
            <person name="Le Paslier M.C."/>
            <person name="Fan G."/>
            <person name="Renault V."/>
            <person name="Bayer P.E."/>
            <person name="Golicz A.A."/>
            <person name="Manoli S."/>
            <person name="Lee T.H."/>
            <person name="Thi V.H."/>
            <person name="Chalabi S."/>
            <person name="Hu Q."/>
            <person name="Fan C."/>
            <person name="Tollenaere R."/>
            <person name="Lu Y."/>
            <person name="Battail C."/>
            <person name="Shen J."/>
            <person name="Sidebottom C.H."/>
            <person name="Wang X."/>
            <person name="Canaguier A."/>
            <person name="Chauveau A."/>
            <person name="Berard A."/>
            <person name="Deniot G."/>
            <person name="Guan M."/>
            <person name="Liu Z."/>
            <person name="Sun F."/>
            <person name="Lim Y.P."/>
            <person name="Lyons E."/>
            <person name="Town C.D."/>
            <person name="Bancroft I."/>
            <person name="Wang X."/>
            <person name="Meng J."/>
            <person name="Ma J."/>
            <person name="Pires J.C."/>
            <person name="King G.J."/>
            <person name="Brunel D."/>
            <person name="Delourme R."/>
            <person name="Renard M."/>
            <person name="Aury J.M."/>
            <person name="Adams K.L."/>
            <person name="Batley J."/>
            <person name="Snowdon R.J."/>
            <person name="Tost J."/>
            <person name="Edwards D."/>
            <person name="Zhou Y."/>
            <person name="Hua W."/>
            <person name="Sharpe A.G."/>
            <person name="Paterson A.H."/>
            <person name="Guan C."/>
            <person name="Wincker P."/>
        </authorList>
    </citation>
    <scope>NUCLEOTIDE SEQUENCE [LARGE SCALE GENOMIC DNA]</scope>
    <source>
        <strain evidence="5">cv. Darmor-bzh</strain>
    </source>
</reference>
<evidence type="ECO:0000313" key="3">
    <source>
        <dbReference type="EMBL" id="CAF1932536.1"/>
    </source>
</evidence>
<reference evidence="4" key="2">
    <citation type="submission" date="2014-06" db="EMBL/GenBank/DDBJ databases">
        <authorList>
            <person name="Genoscope - CEA"/>
        </authorList>
    </citation>
    <scope>NUCLEOTIDE SEQUENCE</scope>
</reference>
<feature type="domain" description="FKB95-like N-terminal Kelch" evidence="2">
    <location>
        <begin position="108"/>
        <end position="354"/>
    </location>
</feature>
<accession>A0A078J0S6</accession>
<dbReference type="SMR" id="A0A078J0S6"/>
<dbReference type="Pfam" id="PF00646">
    <property type="entry name" value="F-box"/>
    <property type="match status" value="1"/>
</dbReference>
<reference evidence="3" key="3">
    <citation type="submission" date="2021-01" db="EMBL/GenBank/DDBJ databases">
        <authorList>
            <consortium name="Genoscope - CEA"/>
            <person name="William W."/>
        </authorList>
    </citation>
    <scope>NUCLEOTIDE SEQUENCE</scope>
</reference>
<dbReference type="Pfam" id="PF25210">
    <property type="entry name" value="Kelch_FKB95"/>
    <property type="match status" value="1"/>
</dbReference>
<dbReference type="Proteomes" id="UP001295469">
    <property type="component" value="Chromosome C05"/>
</dbReference>
<dbReference type="OMA" id="TWGFAGE"/>
<dbReference type="InterPro" id="IPR001810">
    <property type="entry name" value="F-box_dom"/>
</dbReference>
<dbReference type="Proteomes" id="UP000028999">
    <property type="component" value="Unassembled WGS sequence"/>
</dbReference>
<dbReference type="PaxDb" id="3708-A0A078J0S6"/>